<organism evidence="1 2">
    <name type="scientific">Trichinella pseudospiralis</name>
    <name type="common">Parasitic roundworm</name>
    <dbReference type="NCBI Taxonomy" id="6337"/>
    <lineage>
        <taxon>Eukaryota</taxon>
        <taxon>Metazoa</taxon>
        <taxon>Ecdysozoa</taxon>
        <taxon>Nematoda</taxon>
        <taxon>Enoplea</taxon>
        <taxon>Dorylaimia</taxon>
        <taxon>Trichinellida</taxon>
        <taxon>Trichinellidae</taxon>
        <taxon>Trichinella</taxon>
    </lineage>
</organism>
<name>A0A0V1F5G4_TRIPS</name>
<protein>
    <submittedName>
        <fullName evidence="1">Uncharacterized protein</fullName>
    </submittedName>
</protein>
<reference evidence="1 2" key="1">
    <citation type="submission" date="2015-01" db="EMBL/GenBank/DDBJ databases">
        <title>Evolution of Trichinella species and genotypes.</title>
        <authorList>
            <person name="Korhonen P.K."/>
            <person name="Edoardo P."/>
            <person name="Giuseppe L.R."/>
            <person name="Gasser R.B."/>
        </authorList>
    </citation>
    <scope>NUCLEOTIDE SEQUENCE [LARGE SCALE GENOMIC DNA]</scope>
    <source>
        <strain evidence="1">ISS470</strain>
    </source>
</reference>
<dbReference type="AlphaFoldDB" id="A0A0V1F5G4"/>
<dbReference type="Proteomes" id="UP000054995">
    <property type="component" value="Unassembled WGS sequence"/>
</dbReference>
<comment type="caution">
    <text evidence="1">The sequence shown here is derived from an EMBL/GenBank/DDBJ whole genome shotgun (WGS) entry which is preliminary data.</text>
</comment>
<gene>
    <name evidence="1" type="ORF">T4D_4047</name>
</gene>
<evidence type="ECO:0000313" key="1">
    <source>
        <dbReference type="EMBL" id="KRY80451.1"/>
    </source>
</evidence>
<proteinExistence type="predicted"/>
<evidence type="ECO:0000313" key="2">
    <source>
        <dbReference type="Proteomes" id="UP000054995"/>
    </source>
</evidence>
<keyword evidence="2" id="KW-1185">Reference proteome</keyword>
<sequence length="44" mass="5040">MVTGTLGRNLRAYANFFMPWGVAWGNAWGKNSENFEIFEKMPEA</sequence>
<accession>A0A0V1F5G4</accession>
<dbReference type="EMBL" id="JYDT01000500">
    <property type="protein sequence ID" value="KRY80451.1"/>
    <property type="molecule type" value="Genomic_DNA"/>
</dbReference>